<comment type="caution">
    <text evidence="2">The sequence shown here is derived from an EMBL/GenBank/DDBJ whole genome shotgun (WGS) entry which is preliminary data.</text>
</comment>
<dbReference type="PANTHER" id="PTHR42923">
    <property type="entry name" value="PROTOPORPHYRINOGEN OXIDASE"/>
    <property type="match status" value="1"/>
</dbReference>
<dbReference type="Gene3D" id="3.50.50.60">
    <property type="entry name" value="FAD/NAD(P)-binding domain"/>
    <property type="match status" value="1"/>
</dbReference>
<dbReference type="NCBIfam" id="TIGR03467">
    <property type="entry name" value="HpnE"/>
    <property type="match status" value="1"/>
</dbReference>
<evidence type="ECO:0000313" key="3">
    <source>
        <dbReference type="Proteomes" id="UP000613113"/>
    </source>
</evidence>
<protein>
    <submittedName>
        <fullName evidence="2">FAD-dependent oxidoreductase</fullName>
    </submittedName>
</protein>
<evidence type="ECO:0000313" key="2">
    <source>
        <dbReference type="EMBL" id="MBC3886298.1"/>
    </source>
</evidence>
<gene>
    <name evidence="2" type="ORF">H8K27_14275</name>
</gene>
<feature type="domain" description="Amine oxidase" evidence="1">
    <location>
        <begin position="17"/>
        <end position="441"/>
    </location>
</feature>
<proteinExistence type="predicted"/>
<evidence type="ECO:0000259" key="1">
    <source>
        <dbReference type="Pfam" id="PF01593"/>
    </source>
</evidence>
<dbReference type="InterPro" id="IPR017830">
    <property type="entry name" value="SQase_HpnE"/>
</dbReference>
<organism evidence="2 3">
    <name type="scientific">Undibacterium griseum</name>
    <dbReference type="NCBI Taxonomy" id="2762295"/>
    <lineage>
        <taxon>Bacteria</taxon>
        <taxon>Pseudomonadati</taxon>
        <taxon>Pseudomonadota</taxon>
        <taxon>Betaproteobacteria</taxon>
        <taxon>Burkholderiales</taxon>
        <taxon>Oxalobacteraceae</taxon>
        <taxon>Undibacterium</taxon>
    </lineage>
</organism>
<dbReference type="Proteomes" id="UP000613113">
    <property type="component" value="Unassembled WGS sequence"/>
</dbReference>
<dbReference type="PANTHER" id="PTHR42923:SF47">
    <property type="entry name" value="BLR3003 PROTEIN"/>
    <property type="match status" value="1"/>
</dbReference>
<dbReference type="SUPFAM" id="SSF51905">
    <property type="entry name" value="FAD/NAD(P)-binding domain"/>
    <property type="match status" value="1"/>
</dbReference>
<dbReference type="InterPro" id="IPR036188">
    <property type="entry name" value="FAD/NAD-bd_sf"/>
</dbReference>
<dbReference type="RefSeq" id="WP_186863856.1">
    <property type="nucleotide sequence ID" value="NZ_JACOGC010000006.1"/>
</dbReference>
<dbReference type="Pfam" id="PF01593">
    <property type="entry name" value="Amino_oxidase"/>
    <property type="match status" value="1"/>
</dbReference>
<accession>A0ABR6YQY7</accession>
<dbReference type="InterPro" id="IPR050464">
    <property type="entry name" value="Zeta_carotene_desat/Oxidored"/>
</dbReference>
<keyword evidence="3" id="KW-1185">Reference proteome</keyword>
<dbReference type="PROSITE" id="PS51257">
    <property type="entry name" value="PROKAR_LIPOPROTEIN"/>
    <property type="match status" value="1"/>
</dbReference>
<name>A0ABR6YQY7_9BURK</name>
<dbReference type="InterPro" id="IPR002937">
    <property type="entry name" value="Amino_oxidase"/>
</dbReference>
<reference evidence="2 3" key="1">
    <citation type="submission" date="2020-08" db="EMBL/GenBank/DDBJ databases">
        <title>Novel species isolated from subtropical streams in China.</title>
        <authorList>
            <person name="Lu H."/>
        </authorList>
    </citation>
    <scope>NUCLEOTIDE SEQUENCE [LARGE SCALE GENOMIC DNA]</scope>
    <source>
        <strain evidence="2 3">FT31W</strain>
    </source>
</reference>
<sequence length="447" mass="49484">MAKQSPQRVAIIGAGWAGCAAAVRLCQAGHRVTLYEAAKTPGGRARRVSLHNRNLDNGQHILLGAYRQSLAMMRQVGIPLDQAFLRLPLQMVYPDPRADMALIAPRLPAPLHLLAGLWRASGLRRADKLALIRFSSTARWMGWQLYQDCPVTELLQRFEQTERLCQLMWYPLCVAALNTRPEQASAQVFLNVLRDSLGARRSASDMLLPRMDLSALFPEQAIRFLLQHGAKVHCQQSVRQLKHGNERSWSVQTADTQADGFDAVIIATEARNAQRLIVRSQLETAPLPAFADEAITTCYLQYDTAFQLPRAMYALKEDASRQYWGQYVFDRGQLHPDQAGLLAVVVSAPDLDITHDHARLAAAIAHQLACELHLPALAQPLWHQVITEKKATFRCTPGLQRPDNLTALSGLLLAGDYTRGDYPATLEGAVRSGQQAAQLIISGQASV</sequence>
<dbReference type="EMBL" id="JACOGC010000006">
    <property type="protein sequence ID" value="MBC3886298.1"/>
    <property type="molecule type" value="Genomic_DNA"/>
</dbReference>